<reference evidence="1 2" key="1">
    <citation type="journal article" date="2013" name="Genome Announc.">
        <title>Draft Genome Sequence of Arcticibacter svalbardensis Strain MN12-7T, a Member of the Family Sphingobacteriaceae Isolated from an Arctic Soil Sample.</title>
        <authorList>
            <person name="Shivaji S."/>
            <person name="Ara S."/>
            <person name="Prasad S."/>
            <person name="Manasa B.P."/>
            <person name="Begum Z."/>
            <person name="Singh A."/>
            <person name="Kumar Pinnaka A."/>
        </authorList>
    </citation>
    <scope>NUCLEOTIDE SEQUENCE [LARGE SCALE GENOMIC DNA]</scope>
    <source>
        <strain evidence="1 2">MN12-7</strain>
    </source>
</reference>
<evidence type="ECO:0000313" key="1">
    <source>
        <dbReference type="EMBL" id="EOR96752.1"/>
    </source>
</evidence>
<protein>
    <submittedName>
        <fullName evidence="1">Uncharacterized protein</fullName>
    </submittedName>
</protein>
<gene>
    <name evidence="1" type="ORF">ADIARSV_0015</name>
</gene>
<comment type="caution">
    <text evidence="1">The sequence shown here is derived from an EMBL/GenBank/DDBJ whole genome shotgun (WGS) entry which is preliminary data.</text>
</comment>
<sequence length="40" mass="4679">MCSYLVKGFRKPPFKFKIANSSSDQLFMKFLDIPDLSSYK</sequence>
<dbReference type="AlphaFoldDB" id="R9GY68"/>
<name>R9GY68_9SPHI</name>
<dbReference type="EMBL" id="AQPN01000001">
    <property type="protein sequence ID" value="EOR96752.1"/>
    <property type="molecule type" value="Genomic_DNA"/>
</dbReference>
<evidence type="ECO:0000313" key="2">
    <source>
        <dbReference type="Proteomes" id="UP000014174"/>
    </source>
</evidence>
<proteinExistence type="predicted"/>
<keyword evidence="2" id="KW-1185">Reference proteome</keyword>
<dbReference type="Proteomes" id="UP000014174">
    <property type="component" value="Unassembled WGS sequence"/>
</dbReference>
<organism evidence="1 2">
    <name type="scientific">Arcticibacter svalbardensis MN12-7</name>
    <dbReference type="NCBI Taxonomy" id="1150600"/>
    <lineage>
        <taxon>Bacteria</taxon>
        <taxon>Pseudomonadati</taxon>
        <taxon>Bacteroidota</taxon>
        <taxon>Sphingobacteriia</taxon>
        <taxon>Sphingobacteriales</taxon>
        <taxon>Sphingobacteriaceae</taxon>
        <taxon>Arcticibacter</taxon>
    </lineage>
</organism>
<accession>R9GY68</accession>